<dbReference type="GO" id="GO:0006850">
    <property type="term" value="P:pyruvate import into mitochondria"/>
    <property type="evidence" value="ECO:0007669"/>
    <property type="project" value="InterPro"/>
</dbReference>
<evidence type="ECO:0000256" key="7">
    <source>
        <dbReference type="ARBA" id="ARBA00023128"/>
    </source>
</evidence>
<evidence type="ECO:0000256" key="3">
    <source>
        <dbReference type="ARBA" id="ARBA00022448"/>
    </source>
</evidence>
<dbReference type="PANTHER" id="PTHR37783">
    <property type="entry name" value="MEMBRANE PROTEIN, PUTATIVE (AFU_ORTHOLOGUE AFUA_1G04315)-RELATED"/>
    <property type="match status" value="1"/>
</dbReference>
<dbReference type="EMBL" id="GL541658">
    <property type="protein sequence ID" value="KDE07539.1"/>
    <property type="molecule type" value="Genomic_DNA"/>
</dbReference>
<name>U5H4H0_USTV1</name>
<dbReference type="OrthoDB" id="5553410at2759"/>
<accession>U5H4H0</accession>
<dbReference type="InterPro" id="IPR005336">
    <property type="entry name" value="MPC"/>
</dbReference>
<dbReference type="InterPro" id="IPR019595">
    <property type="entry name" value="DUF2470"/>
</dbReference>
<dbReference type="EnsemblFungi" id="MVLG_02210T0">
    <property type="protein sequence ID" value="MVLG_02210T0"/>
    <property type="gene ID" value="MVLG_02210"/>
</dbReference>
<dbReference type="HOGENOM" id="CLU_742264_0_0_1"/>
<evidence type="ECO:0000256" key="4">
    <source>
        <dbReference type="ARBA" id="ARBA00022692"/>
    </source>
</evidence>
<dbReference type="AlphaFoldDB" id="U5H4H0"/>
<comment type="subcellular location">
    <subcellularLocation>
        <location evidence="1 9">Mitochondrion inner membrane</location>
        <topology evidence="1 9">Multi-pass membrane protein</topology>
    </subcellularLocation>
</comment>
<protein>
    <recommendedName>
        <fullName evidence="9">Mitochondrial pyruvate carrier</fullName>
    </recommendedName>
</protein>
<comment type="similarity">
    <text evidence="2 9">Belongs to the mitochondrial pyruvate carrier (MPC) (TC 2.A.105) family.</text>
</comment>
<feature type="transmembrane region" description="Helical" evidence="9">
    <location>
        <begin position="185"/>
        <end position="213"/>
    </location>
</feature>
<proteinExistence type="inferred from homology"/>
<dbReference type="InterPro" id="IPR037119">
    <property type="entry name" value="Haem_oxidase_HugZ-like_sf"/>
</dbReference>
<comment type="function">
    <text evidence="9">Mediates the uptake of pyruvate into mitochondria.</text>
</comment>
<evidence type="ECO:0000313" key="13">
    <source>
        <dbReference type="Proteomes" id="UP000017200"/>
    </source>
</evidence>
<reference evidence="11" key="2">
    <citation type="submission" date="2010-11" db="EMBL/GenBank/DDBJ databases">
        <authorList>
            <consortium name="The Broad Institute Genome Sequencing Platform"/>
            <person name="Earl A."/>
            <person name="Ward D."/>
            <person name="Feldgarden M."/>
            <person name="Gevers D."/>
            <person name="Butler R."/>
            <person name="Young S.K."/>
            <person name="Zeng Q."/>
            <person name="Gargeya S."/>
            <person name="Fitzgerald M."/>
            <person name="Haas B."/>
            <person name="Abouelleil A."/>
            <person name="Alvarado L."/>
            <person name="Arachchi H.M."/>
            <person name="Berlin A."/>
            <person name="Brown A."/>
            <person name="Chapman S.B."/>
            <person name="Chen Z."/>
            <person name="Dunbar C."/>
            <person name="Freedman E."/>
            <person name="Gearin G."/>
            <person name="Gellesch M."/>
            <person name="Goldberg J."/>
            <person name="Griggs A."/>
            <person name="Gujja S."/>
            <person name="Heilman E."/>
            <person name="Heiman D."/>
            <person name="Howarth C."/>
            <person name="Larson L."/>
            <person name="Lui A."/>
            <person name="MacDonald P.J.P."/>
            <person name="Mehta T."/>
            <person name="Montmayeur A."/>
            <person name="Murphy C."/>
            <person name="Neiman D."/>
            <person name="Pearson M."/>
            <person name="Priest M."/>
            <person name="Roberts A."/>
            <person name="Saif S."/>
            <person name="Shea T."/>
            <person name="Shenoy N."/>
            <person name="Sisk P."/>
            <person name="Stolte C."/>
            <person name="Sykes S."/>
            <person name="White J."/>
            <person name="Yandava C."/>
            <person name="Wortman J."/>
            <person name="Nusbaum C."/>
            <person name="Birren B."/>
        </authorList>
    </citation>
    <scope>NUCLEOTIDE SEQUENCE</scope>
    <source>
        <strain evidence="11">P1A1 Lamole</strain>
    </source>
</reference>
<keyword evidence="7 9" id="KW-0496">Mitochondrion</keyword>
<gene>
    <name evidence="11" type="ORF">MVLG_02210</name>
</gene>
<dbReference type="STRING" id="683840.U5H4H0"/>
<evidence type="ECO:0000256" key="1">
    <source>
        <dbReference type="ARBA" id="ARBA00004448"/>
    </source>
</evidence>
<evidence type="ECO:0000256" key="9">
    <source>
        <dbReference type="RuleBase" id="RU363100"/>
    </source>
</evidence>
<evidence type="ECO:0000256" key="2">
    <source>
        <dbReference type="ARBA" id="ARBA00006416"/>
    </source>
</evidence>
<sequence>MAHVTAQEASRIISHMNADHAPSLSHYLEHFAHAPARVAALAPRIIEFSTDEMAIEYGPQVQRRTWHYTFDPPMYAGQARKRLEAMHSEARKQLGLVSVALSDKVAELESPNGQAEVEIGLESDVTIDDVRLPTLTLVITLVLTLMQIFVLLAPNTTVINFLPWLKPLVVRGLNALGYVPTADRVALGIKLALLGPLFGAHTLEIFFSLNPLLKRYNVQNPTARALYTVLTFFGGFPIWTALKARGEKLEHKLNEGPKTVFFWAPVFKWGLVVAGLKDLSRPADKISIPQNLALTATGLIWVRYSFVITPVNYSLAAVNAFVGATGIASLSRAFAWKYMTPEEQMKVRAERAAQEAKNAALKLKDQAVDKIKA</sequence>
<dbReference type="Pfam" id="PF03650">
    <property type="entry name" value="MPC"/>
    <property type="match status" value="1"/>
</dbReference>
<keyword evidence="4 9" id="KW-0812">Transmembrane</keyword>
<evidence type="ECO:0000259" key="10">
    <source>
        <dbReference type="Pfam" id="PF10615"/>
    </source>
</evidence>
<evidence type="ECO:0000256" key="6">
    <source>
        <dbReference type="ARBA" id="ARBA00022989"/>
    </source>
</evidence>
<reference evidence="13" key="1">
    <citation type="submission" date="2010-11" db="EMBL/GenBank/DDBJ databases">
        <title>The genome sequence of Microbotryum violaceum strain p1A1 Lamole.</title>
        <authorList>
            <person name="Cuomo C."/>
            <person name="Perlin M."/>
            <person name="Young S.K."/>
            <person name="Zeng Q."/>
            <person name="Gargeya S."/>
            <person name="Alvarado L."/>
            <person name="Berlin A."/>
            <person name="Chapman S.B."/>
            <person name="Chen Z."/>
            <person name="Freedman E."/>
            <person name="Gellesch M."/>
            <person name="Goldberg J."/>
            <person name="Griggs A."/>
            <person name="Gujja S."/>
            <person name="Heilman E."/>
            <person name="Heiman D."/>
            <person name="Howarth C."/>
            <person name="Mehta T."/>
            <person name="Neiman D."/>
            <person name="Pearson M."/>
            <person name="Roberts A."/>
            <person name="Saif S."/>
            <person name="Shea T."/>
            <person name="Shenoy N."/>
            <person name="Sisk P."/>
            <person name="Stolte C."/>
            <person name="Sykes S."/>
            <person name="White J."/>
            <person name="Yandava C."/>
            <person name="Haas B."/>
            <person name="Nusbaum C."/>
            <person name="Birren B."/>
        </authorList>
    </citation>
    <scope>NUCLEOTIDE SEQUENCE [LARGE SCALE GENOMIC DNA]</scope>
    <source>
        <strain evidence="13">p1A1 Lamole</strain>
    </source>
</reference>
<feature type="transmembrane region" description="Helical" evidence="9">
    <location>
        <begin position="315"/>
        <end position="335"/>
    </location>
</feature>
<dbReference type="Gene3D" id="3.20.180.10">
    <property type="entry name" value="PNP-oxidase-like"/>
    <property type="match status" value="1"/>
</dbReference>
<comment type="caution">
    <text evidence="9">Lacks conserved residue(s) required for the propagation of feature annotation.</text>
</comment>
<evidence type="ECO:0000313" key="12">
    <source>
        <dbReference type="EnsemblFungi" id="MVLG_02210T0"/>
    </source>
</evidence>
<dbReference type="InParanoid" id="U5H4H0"/>
<keyword evidence="3 9" id="KW-0813">Transport</keyword>
<feature type="domain" description="DUF2470" evidence="10">
    <location>
        <begin position="10"/>
        <end position="86"/>
    </location>
</feature>
<keyword evidence="13" id="KW-1185">Reference proteome</keyword>
<keyword evidence="6 9" id="KW-1133">Transmembrane helix</keyword>
<evidence type="ECO:0000256" key="8">
    <source>
        <dbReference type="ARBA" id="ARBA00023136"/>
    </source>
</evidence>
<keyword evidence="8 9" id="KW-0472">Membrane</keyword>
<feature type="transmembrane region" description="Helical" evidence="9">
    <location>
        <begin position="225"/>
        <end position="242"/>
    </location>
</feature>
<dbReference type="GO" id="GO:0005743">
    <property type="term" value="C:mitochondrial inner membrane"/>
    <property type="evidence" value="ECO:0007669"/>
    <property type="project" value="UniProtKB-SubCell"/>
</dbReference>
<evidence type="ECO:0000256" key="5">
    <source>
        <dbReference type="ARBA" id="ARBA00022792"/>
    </source>
</evidence>
<dbReference type="Pfam" id="PF10615">
    <property type="entry name" value="DUF2470"/>
    <property type="match status" value="1"/>
</dbReference>
<keyword evidence="5 9" id="KW-0999">Mitochondrion inner membrane</keyword>
<dbReference type="Proteomes" id="UP000017200">
    <property type="component" value="Unassembled WGS sequence"/>
</dbReference>
<dbReference type="PANTHER" id="PTHR37783:SF1">
    <property type="entry name" value="MEMBRANE PROTEIN, PUTATIVE (AFU_ORTHOLOGUE AFUA_1G04315)-RELATED"/>
    <property type="match status" value="1"/>
</dbReference>
<reference evidence="12" key="4">
    <citation type="submission" date="2015-06" db="UniProtKB">
        <authorList>
            <consortium name="EnsemblFungi"/>
        </authorList>
    </citation>
    <scope>IDENTIFICATION</scope>
</reference>
<organism evidence="11">
    <name type="scientific">Microbotryum lychnidis-dioicae (strain p1A1 Lamole / MvSl-1064)</name>
    <name type="common">Anther smut fungus</name>
    <dbReference type="NCBI Taxonomy" id="683840"/>
    <lineage>
        <taxon>Eukaryota</taxon>
        <taxon>Fungi</taxon>
        <taxon>Dikarya</taxon>
        <taxon>Basidiomycota</taxon>
        <taxon>Pucciniomycotina</taxon>
        <taxon>Microbotryomycetes</taxon>
        <taxon>Microbotryales</taxon>
        <taxon>Microbotryaceae</taxon>
        <taxon>Microbotryum</taxon>
    </lineage>
</organism>
<evidence type="ECO:0000313" key="11">
    <source>
        <dbReference type="EMBL" id="KDE07539.1"/>
    </source>
</evidence>
<reference evidence="11 13" key="3">
    <citation type="journal article" date="2015" name="BMC Genomics">
        <title>Sex and parasites: genomic and transcriptomic analysis of Microbotryum lychnidis-dioicae, the biotrophic and plant-castrating anther smut fungus.</title>
        <authorList>
            <person name="Perlin M.H."/>
            <person name="Amselem J."/>
            <person name="Fontanillas E."/>
            <person name="Toh S.S."/>
            <person name="Chen Z."/>
            <person name="Goldberg J."/>
            <person name="Duplessis S."/>
            <person name="Henrissat B."/>
            <person name="Young S."/>
            <person name="Zeng Q."/>
            <person name="Aguileta G."/>
            <person name="Petit E."/>
            <person name="Badouin H."/>
            <person name="Andrews J."/>
            <person name="Razeeq D."/>
            <person name="Gabaldon T."/>
            <person name="Quesneville H."/>
            <person name="Giraud T."/>
            <person name="Hood M.E."/>
            <person name="Schultz D.J."/>
            <person name="Cuomo C.A."/>
        </authorList>
    </citation>
    <scope>NUCLEOTIDE SEQUENCE [LARGE SCALE GENOMIC DNA]</scope>
    <source>
        <strain evidence="11">P1A1 Lamole</strain>
        <strain evidence="13">p1A1 Lamole</strain>
    </source>
</reference>
<dbReference type="EMBL" id="AEIJ01000218">
    <property type="status" value="NOT_ANNOTATED_CDS"/>
    <property type="molecule type" value="Genomic_DNA"/>
</dbReference>
<feature type="transmembrane region" description="Helical" evidence="9">
    <location>
        <begin position="137"/>
        <end position="165"/>
    </location>
</feature>